<accession>A0A2K0TGU0</accession>
<organism evidence="3 4">
    <name type="scientific">Trichoderma gamsii</name>
    <dbReference type="NCBI Taxonomy" id="398673"/>
    <lineage>
        <taxon>Eukaryota</taxon>
        <taxon>Fungi</taxon>
        <taxon>Dikarya</taxon>
        <taxon>Ascomycota</taxon>
        <taxon>Pezizomycotina</taxon>
        <taxon>Sordariomycetes</taxon>
        <taxon>Hypocreomycetidae</taxon>
        <taxon>Hypocreales</taxon>
        <taxon>Hypocreaceae</taxon>
        <taxon>Trichoderma</taxon>
    </lineage>
</organism>
<dbReference type="InterPro" id="IPR050745">
    <property type="entry name" value="Multifunctional_regulatory"/>
</dbReference>
<dbReference type="Proteomes" id="UP000236546">
    <property type="component" value="Unassembled WGS sequence"/>
</dbReference>
<dbReference type="InterPro" id="IPR002110">
    <property type="entry name" value="Ankyrin_rpt"/>
</dbReference>
<proteinExistence type="predicted"/>
<evidence type="ECO:0000256" key="1">
    <source>
        <dbReference type="ARBA" id="ARBA00022737"/>
    </source>
</evidence>
<dbReference type="PANTHER" id="PTHR24189">
    <property type="entry name" value="MYOTROPHIN"/>
    <property type="match status" value="1"/>
</dbReference>
<dbReference type="OrthoDB" id="366390at2759"/>
<dbReference type="EMBL" id="MTYH01000028">
    <property type="protein sequence ID" value="PNP44744.1"/>
    <property type="molecule type" value="Genomic_DNA"/>
</dbReference>
<protein>
    <submittedName>
        <fullName evidence="3">Uncharacterized protein</fullName>
    </submittedName>
</protein>
<evidence type="ECO:0000256" key="2">
    <source>
        <dbReference type="ARBA" id="ARBA00023043"/>
    </source>
</evidence>
<gene>
    <name evidence="3" type="ORF">TGAMA5MH_03553</name>
</gene>
<dbReference type="AlphaFoldDB" id="A0A2K0TGU0"/>
<evidence type="ECO:0000313" key="4">
    <source>
        <dbReference type="Proteomes" id="UP000236546"/>
    </source>
</evidence>
<dbReference type="Gene3D" id="1.25.40.20">
    <property type="entry name" value="Ankyrin repeat-containing domain"/>
    <property type="match status" value="1"/>
</dbReference>
<name>A0A2K0TGU0_9HYPO</name>
<sequence>MKPGNMWKSAIDAIHRVATNKTALHIAVGVKGTEESVKKRLKWYADRDEMVDNKDSMGYTALHSAVNGDSCSTLVKLLLDSKRVDVNATDETGKTALVLYMRKLGKSQPLSDIRDLRASKQVLDDLLEAGAAAEVRDNEEKSAIDYAKQAGLTWAVEKLSSVLELSVSPDAVPEPQAEPAQGVRGILKKTGLGKFSKMF</sequence>
<evidence type="ECO:0000313" key="3">
    <source>
        <dbReference type="EMBL" id="PNP44744.1"/>
    </source>
</evidence>
<dbReference type="SUPFAM" id="SSF48403">
    <property type="entry name" value="Ankyrin repeat"/>
    <property type="match status" value="1"/>
</dbReference>
<dbReference type="InterPro" id="IPR036770">
    <property type="entry name" value="Ankyrin_rpt-contain_sf"/>
</dbReference>
<reference evidence="3 4" key="1">
    <citation type="submission" date="2017-02" db="EMBL/GenBank/DDBJ databases">
        <title>Genomes of Trichoderma spp. with biocontrol activity.</title>
        <authorList>
            <person name="Gardiner D."/>
            <person name="Kazan K."/>
            <person name="Vos C."/>
            <person name="Harvey P."/>
        </authorList>
    </citation>
    <scope>NUCLEOTIDE SEQUENCE [LARGE SCALE GENOMIC DNA]</scope>
    <source>
        <strain evidence="3 4">A5MH</strain>
    </source>
</reference>
<dbReference type="Pfam" id="PF12796">
    <property type="entry name" value="Ank_2"/>
    <property type="match status" value="1"/>
</dbReference>
<keyword evidence="1" id="KW-0677">Repeat</keyword>
<comment type="caution">
    <text evidence="3">The sequence shown here is derived from an EMBL/GenBank/DDBJ whole genome shotgun (WGS) entry which is preliminary data.</text>
</comment>
<keyword evidence="2" id="KW-0040">ANK repeat</keyword>
<dbReference type="PANTHER" id="PTHR24189:SF50">
    <property type="entry name" value="ANKYRIN REPEAT AND SOCS BOX PROTEIN 2"/>
    <property type="match status" value="1"/>
</dbReference>